<dbReference type="EMBL" id="JACHJL010000001">
    <property type="protein sequence ID" value="MBB5933154.1"/>
    <property type="molecule type" value="Genomic_DNA"/>
</dbReference>
<reference evidence="1 2" key="1">
    <citation type="submission" date="2020-08" db="EMBL/GenBank/DDBJ databases">
        <title>Genomic Encyclopedia of Type Strains, Phase III (KMG-III): the genomes of soil and plant-associated and newly described type strains.</title>
        <authorList>
            <person name="Whitman W."/>
        </authorList>
    </citation>
    <scope>NUCLEOTIDE SEQUENCE [LARGE SCALE GENOMIC DNA]</scope>
    <source>
        <strain evidence="1 2">CECT 8305</strain>
    </source>
</reference>
<dbReference type="CDD" id="cd01832">
    <property type="entry name" value="SGNH_hydrolase_like_1"/>
    <property type="match status" value="1"/>
</dbReference>
<dbReference type="Gene3D" id="3.40.50.1110">
    <property type="entry name" value="SGNH hydrolase"/>
    <property type="match status" value="1"/>
</dbReference>
<dbReference type="Pfam" id="PF00657">
    <property type="entry name" value="Lipase_GDSL"/>
    <property type="match status" value="1"/>
</dbReference>
<dbReference type="AlphaFoldDB" id="A0A7W9Q3Y2"/>
<sequence>MKPTPTWDTRPGSIASVGDSITRGYDACSVLSDCPEASWSTGLDVDSLAKRLLPNPQQHTWNYAETGALMADLPAQLQTATVKRPELVTVMIGANDACRDSVAEMTSVEDFRADFTASLTALRRALPKTQVYVASVPDLKRLWSEGRKDPVRRQVWKLGICPVMLRDPQSTHDRANERRDQVQQRVRDYNTVLRDVCGKLVLCRYDQAVHRYRFTGDELSKWDWFHPSKEGQQKLADLAYQEISRRETHA</sequence>
<name>A0A7W9Q3Y2_9ACTN</name>
<comment type="caution">
    <text evidence="1">The sequence shown here is derived from an EMBL/GenBank/DDBJ whole genome shotgun (WGS) entry which is preliminary data.</text>
</comment>
<gene>
    <name evidence="1" type="ORF">FHS42_000172</name>
</gene>
<evidence type="ECO:0000313" key="1">
    <source>
        <dbReference type="EMBL" id="MBB5933154.1"/>
    </source>
</evidence>
<protein>
    <submittedName>
        <fullName evidence="1">Lysophospholipase L1-like esterase</fullName>
    </submittedName>
</protein>
<dbReference type="Proteomes" id="UP000588098">
    <property type="component" value="Unassembled WGS sequence"/>
</dbReference>
<evidence type="ECO:0000313" key="2">
    <source>
        <dbReference type="Proteomes" id="UP000588098"/>
    </source>
</evidence>
<dbReference type="GO" id="GO:0004620">
    <property type="term" value="F:phospholipase activity"/>
    <property type="evidence" value="ECO:0007669"/>
    <property type="project" value="InterPro"/>
</dbReference>
<organism evidence="1 2">
    <name type="scientific">Streptomyces zagrosensis</name>
    <dbReference type="NCBI Taxonomy" id="1042984"/>
    <lineage>
        <taxon>Bacteria</taxon>
        <taxon>Bacillati</taxon>
        <taxon>Actinomycetota</taxon>
        <taxon>Actinomycetes</taxon>
        <taxon>Kitasatosporales</taxon>
        <taxon>Streptomycetaceae</taxon>
        <taxon>Streptomyces</taxon>
    </lineage>
</organism>
<dbReference type="PANTHER" id="PTHR21325">
    <property type="entry name" value="PHOSPHOLIPASE B, PLB1"/>
    <property type="match status" value="1"/>
</dbReference>
<dbReference type="PANTHER" id="PTHR21325:SF31">
    <property type="entry name" value="GH22081P-RELATED"/>
    <property type="match status" value="1"/>
</dbReference>
<proteinExistence type="predicted"/>
<dbReference type="SUPFAM" id="SSF52266">
    <property type="entry name" value="SGNH hydrolase"/>
    <property type="match status" value="1"/>
</dbReference>
<dbReference type="InterPro" id="IPR038885">
    <property type="entry name" value="PLB1"/>
</dbReference>
<keyword evidence="2" id="KW-1185">Reference proteome</keyword>
<dbReference type="InterPro" id="IPR001087">
    <property type="entry name" value="GDSL"/>
</dbReference>
<accession>A0A7W9Q3Y2</accession>
<dbReference type="InterPro" id="IPR036514">
    <property type="entry name" value="SGNH_hydro_sf"/>
</dbReference>